<dbReference type="Gene3D" id="2.40.30.170">
    <property type="match status" value="1"/>
</dbReference>
<dbReference type="RefSeq" id="WP_111479951.1">
    <property type="nucleotide sequence ID" value="NZ_QHKM01000008.1"/>
</dbReference>
<evidence type="ECO:0000259" key="3">
    <source>
        <dbReference type="Pfam" id="PF25876"/>
    </source>
</evidence>
<evidence type="ECO:0000259" key="4">
    <source>
        <dbReference type="Pfam" id="PF25917"/>
    </source>
</evidence>
<proteinExistence type="inferred from homology"/>
<dbReference type="Pfam" id="PF25944">
    <property type="entry name" value="Beta-barrel_RND"/>
    <property type="match status" value="1"/>
</dbReference>
<dbReference type="Pfam" id="PF25989">
    <property type="entry name" value="YknX_C"/>
    <property type="match status" value="1"/>
</dbReference>
<dbReference type="InterPro" id="IPR058624">
    <property type="entry name" value="MdtA-like_HH"/>
</dbReference>
<keyword evidence="2" id="KW-0175">Coiled coil</keyword>
<evidence type="ECO:0000313" key="8">
    <source>
        <dbReference type="Proteomes" id="UP000248553"/>
    </source>
</evidence>
<dbReference type="Gene3D" id="2.40.50.100">
    <property type="match status" value="1"/>
</dbReference>
<gene>
    <name evidence="7" type="ORF">DLM85_19985</name>
</gene>
<dbReference type="Pfam" id="PF25917">
    <property type="entry name" value="BSH_RND"/>
    <property type="match status" value="1"/>
</dbReference>
<comment type="similarity">
    <text evidence="1">Belongs to the membrane fusion protein (MFP) (TC 8.A.1) family.</text>
</comment>
<dbReference type="NCBIfam" id="TIGR01730">
    <property type="entry name" value="RND_mfp"/>
    <property type="match status" value="1"/>
</dbReference>
<dbReference type="OrthoDB" id="9801814at2"/>
<dbReference type="InterPro" id="IPR058626">
    <property type="entry name" value="MdtA-like_b-barrel"/>
</dbReference>
<comment type="caution">
    <text evidence="7">The sequence shown here is derived from an EMBL/GenBank/DDBJ whole genome shotgun (WGS) entry which is preliminary data.</text>
</comment>
<reference evidence="8" key="1">
    <citation type="submission" date="2018-05" db="EMBL/GenBank/DDBJ databases">
        <authorList>
            <person name="Nie L."/>
        </authorList>
    </citation>
    <scope>NUCLEOTIDE SEQUENCE [LARGE SCALE GENOMIC DNA]</scope>
    <source>
        <strain evidence="8">NL</strain>
    </source>
</reference>
<evidence type="ECO:0000259" key="6">
    <source>
        <dbReference type="Pfam" id="PF25989"/>
    </source>
</evidence>
<dbReference type="PROSITE" id="PS51257">
    <property type="entry name" value="PROKAR_LIPOPROTEIN"/>
    <property type="match status" value="1"/>
</dbReference>
<accession>A0A328B9M5</accession>
<feature type="domain" description="Multidrug resistance protein MdtA-like beta-barrel" evidence="5">
    <location>
        <begin position="207"/>
        <end position="286"/>
    </location>
</feature>
<dbReference type="Gene3D" id="1.10.287.470">
    <property type="entry name" value="Helix hairpin bin"/>
    <property type="match status" value="1"/>
</dbReference>
<evidence type="ECO:0000259" key="5">
    <source>
        <dbReference type="Pfam" id="PF25944"/>
    </source>
</evidence>
<keyword evidence="8" id="KW-1185">Reference proteome</keyword>
<protein>
    <submittedName>
        <fullName evidence="7">Efflux RND transporter periplasmic adaptor subunit</fullName>
    </submittedName>
</protein>
<evidence type="ECO:0000313" key="7">
    <source>
        <dbReference type="EMBL" id="RAK63833.1"/>
    </source>
</evidence>
<dbReference type="Proteomes" id="UP000248553">
    <property type="component" value="Unassembled WGS sequence"/>
</dbReference>
<dbReference type="SUPFAM" id="SSF111369">
    <property type="entry name" value="HlyD-like secretion proteins"/>
    <property type="match status" value="1"/>
</dbReference>
<feature type="coiled-coil region" evidence="2">
    <location>
        <begin position="109"/>
        <end position="160"/>
    </location>
</feature>
<sequence length="382" mass="40659">MNKSLLALAYAAGLLAFTGCGSKEADKPAGPPPATPVTLVAARTTDAVYYDEYPARVVALNNVELRSQVAGFITGIYFKEGEVVPKGKTLYEIDRRKYQAAYQQALAGLRSTQATVQNAKVNLDRYQRLAQQDAIALQIVDNARTAYATAQSQVAAAEASVAAARTDLSYSLITAPFTGRIGISQVRLGSQVSPGSTLLNTISGEDPMGVDFVVPEADLSRFAELQGKTGGRADSTFRLELPDGTRYAQPGKILAIDRGIDQQTGTAQVRVQFSNPDRKLKDGMSSVLRVLNRTSGRRVVIPFKAVTEQMGENFVFVAGDSSKAVQRKVQLGPRLRDQIVILDGIKDGDQVVTEGLNRLRDGGQIQTGAAPAAGAPTAAAGK</sequence>
<dbReference type="GO" id="GO:0046677">
    <property type="term" value="P:response to antibiotic"/>
    <property type="evidence" value="ECO:0007669"/>
    <property type="project" value="TreeGrafter"/>
</dbReference>
<name>A0A328B9M5_9BACT</name>
<dbReference type="EMBL" id="QHKM01000008">
    <property type="protein sequence ID" value="RAK63833.1"/>
    <property type="molecule type" value="Genomic_DNA"/>
</dbReference>
<dbReference type="GO" id="GO:0030313">
    <property type="term" value="C:cell envelope"/>
    <property type="evidence" value="ECO:0007669"/>
    <property type="project" value="UniProtKB-SubCell"/>
</dbReference>
<dbReference type="InterPro" id="IPR006143">
    <property type="entry name" value="RND_pump_MFP"/>
</dbReference>
<evidence type="ECO:0000256" key="1">
    <source>
        <dbReference type="ARBA" id="ARBA00009477"/>
    </source>
</evidence>
<dbReference type="PANTHER" id="PTHR30158">
    <property type="entry name" value="ACRA/E-RELATED COMPONENT OF DRUG EFFLUX TRANSPORTER"/>
    <property type="match status" value="1"/>
</dbReference>
<organism evidence="7 8">
    <name type="scientific">Hymenobacter edaphi</name>
    <dbReference type="NCBI Taxonomy" id="2211146"/>
    <lineage>
        <taxon>Bacteria</taxon>
        <taxon>Pseudomonadati</taxon>
        <taxon>Bacteroidota</taxon>
        <taxon>Cytophagia</taxon>
        <taxon>Cytophagales</taxon>
        <taxon>Hymenobacteraceae</taxon>
        <taxon>Hymenobacter</taxon>
    </lineage>
</organism>
<dbReference type="InterPro" id="IPR058625">
    <property type="entry name" value="MdtA-like_BSH"/>
</dbReference>
<dbReference type="GO" id="GO:0005886">
    <property type="term" value="C:plasma membrane"/>
    <property type="evidence" value="ECO:0007669"/>
    <property type="project" value="TreeGrafter"/>
</dbReference>
<feature type="domain" description="Multidrug resistance protein MdtA-like barrel-sandwich hybrid" evidence="4">
    <location>
        <begin position="61"/>
        <end position="198"/>
    </location>
</feature>
<dbReference type="Gene3D" id="2.40.420.20">
    <property type="match status" value="1"/>
</dbReference>
<feature type="domain" description="Multidrug resistance protein MdtA-like alpha-helical hairpin" evidence="3">
    <location>
        <begin position="102"/>
        <end position="171"/>
    </location>
</feature>
<dbReference type="Pfam" id="PF25876">
    <property type="entry name" value="HH_MFP_RND"/>
    <property type="match status" value="1"/>
</dbReference>
<dbReference type="GO" id="GO:0022857">
    <property type="term" value="F:transmembrane transporter activity"/>
    <property type="evidence" value="ECO:0007669"/>
    <property type="project" value="InterPro"/>
</dbReference>
<evidence type="ECO:0000256" key="2">
    <source>
        <dbReference type="SAM" id="Coils"/>
    </source>
</evidence>
<dbReference type="InterPro" id="IPR058637">
    <property type="entry name" value="YknX-like_C"/>
</dbReference>
<feature type="domain" description="YknX-like C-terminal permuted SH3-like" evidence="6">
    <location>
        <begin position="299"/>
        <end position="366"/>
    </location>
</feature>
<dbReference type="AlphaFoldDB" id="A0A328B9M5"/>